<name>A0AA38M164_9CUCU</name>
<comment type="similarity">
    <text evidence="2">Belongs to the tumor necrosis factor family.</text>
</comment>
<dbReference type="PROSITE" id="PS50049">
    <property type="entry name" value="THD_2"/>
    <property type="match status" value="1"/>
</dbReference>
<dbReference type="InterPro" id="IPR051748">
    <property type="entry name" value="TNF_Ligand_Superfamily"/>
</dbReference>
<dbReference type="SMART" id="SM00207">
    <property type="entry name" value="TNF"/>
    <property type="match status" value="1"/>
</dbReference>
<proteinExistence type="inferred from homology"/>
<dbReference type="AlphaFoldDB" id="A0AA38M164"/>
<dbReference type="EMBL" id="JALNTZ010000010">
    <property type="protein sequence ID" value="KAJ3639968.1"/>
    <property type="molecule type" value="Genomic_DNA"/>
</dbReference>
<dbReference type="InterPro" id="IPR021184">
    <property type="entry name" value="TNF_CS"/>
</dbReference>
<evidence type="ECO:0000313" key="11">
    <source>
        <dbReference type="Proteomes" id="UP001168821"/>
    </source>
</evidence>
<gene>
    <name evidence="10" type="ORF">Zmor_003294</name>
</gene>
<dbReference type="GO" id="GO:0005615">
    <property type="term" value="C:extracellular space"/>
    <property type="evidence" value="ECO:0007669"/>
    <property type="project" value="UniProtKB-KW"/>
</dbReference>
<comment type="caution">
    <text evidence="10">The sequence shown here is derived from an EMBL/GenBank/DDBJ whole genome shotgun (WGS) entry which is preliminary data.</text>
</comment>
<evidence type="ECO:0000256" key="8">
    <source>
        <dbReference type="SAM" id="Phobius"/>
    </source>
</evidence>
<reference evidence="10" key="1">
    <citation type="journal article" date="2023" name="G3 (Bethesda)">
        <title>Whole genome assemblies of Zophobas morio and Tenebrio molitor.</title>
        <authorList>
            <person name="Kaur S."/>
            <person name="Stinson S.A."/>
            <person name="diCenzo G.C."/>
        </authorList>
    </citation>
    <scope>NUCLEOTIDE SEQUENCE</scope>
    <source>
        <strain evidence="10">QUZm001</strain>
    </source>
</reference>
<feature type="compositionally biased region" description="Basic and acidic residues" evidence="7">
    <location>
        <begin position="130"/>
        <end position="147"/>
    </location>
</feature>
<evidence type="ECO:0000256" key="7">
    <source>
        <dbReference type="SAM" id="MobiDB-lite"/>
    </source>
</evidence>
<evidence type="ECO:0000313" key="10">
    <source>
        <dbReference type="EMBL" id="KAJ3639968.1"/>
    </source>
</evidence>
<dbReference type="InterPro" id="IPR006052">
    <property type="entry name" value="TNF_dom"/>
</dbReference>
<keyword evidence="8" id="KW-1133">Transmembrane helix</keyword>
<organism evidence="10 11">
    <name type="scientific">Zophobas morio</name>
    <dbReference type="NCBI Taxonomy" id="2755281"/>
    <lineage>
        <taxon>Eukaryota</taxon>
        <taxon>Metazoa</taxon>
        <taxon>Ecdysozoa</taxon>
        <taxon>Arthropoda</taxon>
        <taxon>Hexapoda</taxon>
        <taxon>Insecta</taxon>
        <taxon>Pterygota</taxon>
        <taxon>Neoptera</taxon>
        <taxon>Endopterygota</taxon>
        <taxon>Coleoptera</taxon>
        <taxon>Polyphaga</taxon>
        <taxon>Cucujiformia</taxon>
        <taxon>Tenebrionidae</taxon>
        <taxon>Zophobas</taxon>
    </lineage>
</organism>
<keyword evidence="8" id="KW-0472">Membrane</keyword>
<dbReference type="PANTHER" id="PTHR15151">
    <property type="entry name" value="PROTEIN EIGER"/>
    <property type="match status" value="1"/>
</dbReference>
<evidence type="ECO:0000256" key="1">
    <source>
        <dbReference type="ARBA" id="ARBA00004613"/>
    </source>
</evidence>
<feature type="region of interest" description="Disordered" evidence="7">
    <location>
        <begin position="130"/>
        <end position="149"/>
    </location>
</feature>
<sequence length="448" mass="51131">MKGGDCKVPIQEDHRSFLEKGNRVIPGGKKVGIIAAFLLLVAMILMIIFTFQALHGICELRQEIELLKGSIKDLQKKIDEGKDDQEKGKDVTGLPIVGKIHSNFDLENYEDYTVDGDYSYEDYAYEYDDTSNRTEPETGENYTKDAKTATAPPRIKRNIVGYTQDGTSINSDTFDEKRNGTFRKNYHYSTPPSPSSYAYYYPQTKANQDPTTPAPRQIHSRRLRVHPEGNHQTVKATPVLKSGDSHNFEGNPDVEFAVVADDHLGPGRTRHRQRRLELDERHIRTGRMRPLPSAHFSGDTSRYVLGQHDNFKGNGHLRHPQRTFVDWTESSWFHPLGMDRHFSLSDGILTIKESGLYFIYAQIYYYDEHDINGFRVYRNENETLLQCTTTTHSVERVMKGNTCFTAAAEYLNENDRISLGDLSESRLSLFEPGKSFFGVIKLGDVKIK</sequence>
<dbReference type="GO" id="GO:0016020">
    <property type="term" value="C:membrane"/>
    <property type="evidence" value="ECO:0007669"/>
    <property type="project" value="InterPro"/>
</dbReference>
<keyword evidence="4" id="KW-0964">Secreted</keyword>
<evidence type="ECO:0000256" key="6">
    <source>
        <dbReference type="ARBA" id="ARBA00023180"/>
    </source>
</evidence>
<dbReference type="GO" id="GO:0005164">
    <property type="term" value="F:tumor necrosis factor receptor binding"/>
    <property type="evidence" value="ECO:0007669"/>
    <property type="project" value="InterPro"/>
</dbReference>
<keyword evidence="5" id="KW-1015">Disulfide bond</keyword>
<dbReference type="Pfam" id="PF00229">
    <property type="entry name" value="TNF"/>
    <property type="match status" value="1"/>
</dbReference>
<keyword evidence="11" id="KW-1185">Reference proteome</keyword>
<dbReference type="Proteomes" id="UP001168821">
    <property type="component" value="Unassembled WGS sequence"/>
</dbReference>
<evidence type="ECO:0000256" key="4">
    <source>
        <dbReference type="ARBA" id="ARBA00022525"/>
    </source>
</evidence>
<dbReference type="GO" id="GO:0005125">
    <property type="term" value="F:cytokine activity"/>
    <property type="evidence" value="ECO:0007669"/>
    <property type="project" value="UniProtKB-KW"/>
</dbReference>
<comment type="subcellular location">
    <subcellularLocation>
        <location evidence="1">Secreted</location>
    </subcellularLocation>
</comment>
<protein>
    <recommendedName>
        <fullName evidence="9">THD domain-containing protein</fullName>
    </recommendedName>
</protein>
<dbReference type="PANTHER" id="PTHR15151:SF24">
    <property type="entry name" value="A PROLIFERATION-INDUCING LIGAND-LIKE PROTEIN-RELATED"/>
    <property type="match status" value="1"/>
</dbReference>
<dbReference type="Gene3D" id="2.60.120.40">
    <property type="match status" value="1"/>
</dbReference>
<evidence type="ECO:0000259" key="9">
    <source>
        <dbReference type="PROSITE" id="PS50049"/>
    </source>
</evidence>
<dbReference type="InterPro" id="IPR008983">
    <property type="entry name" value="Tumour_necrosis_fac-like_dom"/>
</dbReference>
<dbReference type="GO" id="GO:0006955">
    <property type="term" value="P:immune response"/>
    <property type="evidence" value="ECO:0007669"/>
    <property type="project" value="InterPro"/>
</dbReference>
<feature type="transmembrane region" description="Helical" evidence="8">
    <location>
        <begin position="31"/>
        <end position="54"/>
    </location>
</feature>
<dbReference type="SUPFAM" id="SSF49842">
    <property type="entry name" value="TNF-like"/>
    <property type="match status" value="1"/>
</dbReference>
<evidence type="ECO:0000256" key="3">
    <source>
        <dbReference type="ARBA" id="ARBA00022514"/>
    </source>
</evidence>
<keyword evidence="8" id="KW-0812">Transmembrane</keyword>
<accession>A0AA38M164</accession>
<keyword evidence="3" id="KW-0202">Cytokine</keyword>
<evidence type="ECO:0000256" key="2">
    <source>
        <dbReference type="ARBA" id="ARBA00008670"/>
    </source>
</evidence>
<feature type="domain" description="THD" evidence="9">
    <location>
        <begin position="292"/>
        <end position="442"/>
    </location>
</feature>
<dbReference type="PROSITE" id="PS00251">
    <property type="entry name" value="THD_1"/>
    <property type="match status" value="1"/>
</dbReference>
<keyword evidence="6" id="KW-0325">Glycoprotein</keyword>
<evidence type="ECO:0000256" key="5">
    <source>
        <dbReference type="ARBA" id="ARBA00023157"/>
    </source>
</evidence>